<dbReference type="EMBL" id="MHUI01000008">
    <property type="protein sequence ID" value="OHA75612.1"/>
    <property type="molecule type" value="Genomic_DNA"/>
</dbReference>
<comment type="caution">
    <text evidence="2">The sequence shown here is derived from an EMBL/GenBank/DDBJ whole genome shotgun (WGS) entry which is preliminary data.</text>
</comment>
<sequence>MVGRKPYVYQERDVQGWCGPAVLAMALEAVSISVSQSELARIAPYDPDWGTDHEAMLAGARAFVPGAYEVIGKSLEELGQLAQNNAVILNFMDGTGNGQDGHYVLLDRLTENDIVVVDPNPISSVDGGFRKIKRDWFEKHFWDINRGGKVVERWALIIPSSQMYI</sequence>
<dbReference type="Proteomes" id="UP000177081">
    <property type="component" value="Unassembled WGS sequence"/>
</dbReference>
<gene>
    <name evidence="2" type="ORF">A3A32_02850</name>
</gene>
<evidence type="ECO:0000313" key="2">
    <source>
        <dbReference type="EMBL" id="OHA75612.1"/>
    </source>
</evidence>
<dbReference type="AlphaFoldDB" id="A0A1G2RTJ3"/>
<organism evidence="2 3">
    <name type="scientific">Candidatus Wildermuthbacteria bacterium RIFCSPLOWO2_01_FULL_48_35</name>
    <dbReference type="NCBI Taxonomy" id="1802463"/>
    <lineage>
        <taxon>Bacteria</taxon>
        <taxon>Candidatus Wildermuthiibacteriota</taxon>
    </lineage>
</organism>
<accession>A0A1G2RTJ3</accession>
<name>A0A1G2RTJ3_9BACT</name>
<proteinExistence type="predicted"/>
<protein>
    <recommendedName>
        <fullName evidence="1">Peptidase C39-like domain-containing protein</fullName>
    </recommendedName>
</protein>
<dbReference type="Pfam" id="PF13529">
    <property type="entry name" value="Peptidase_C39_2"/>
    <property type="match status" value="1"/>
</dbReference>
<evidence type="ECO:0000313" key="3">
    <source>
        <dbReference type="Proteomes" id="UP000177081"/>
    </source>
</evidence>
<dbReference type="InterPro" id="IPR039564">
    <property type="entry name" value="Peptidase_C39-like"/>
</dbReference>
<dbReference type="Gene3D" id="3.90.70.10">
    <property type="entry name" value="Cysteine proteinases"/>
    <property type="match status" value="1"/>
</dbReference>
<reference evidence="2 3" key="1">
    <citation type="journal article" date="2016" name="Nat. Commun.">
        <title>Thousands of microbial genomes shed light on interconnected biogeochemical processes in an aquifer system.</title>
        <authorList>
            <person name="Anantharaman K."/>
            <person name="Brown C.T."/>
            <person name="Hug L.A."/>
            <person name="Sharon I."/>
            <person name="Castelle C.J."/>
            <person name="Probst A.J."/>
            <person name="Thomas B.C."/>
            <person name="Singh A."/>
            <person name="Wilkins M.J."/>
            <person name="Karaoz U."/>
            <person name="Brodie E.L."/>
            <person name="Williams K.H."/>
            <person name="Hubbard S.S."/>
            <person name="Banfield J.F."/>
        </authorList>
    </citation>
    <scope>NUCLEOTIDE SEQUENCE [LARGE SCALE GENOMIC DNA]</scope>
</reference>
<feature type="domain" description="Peptidase C39-like" evidence="1">
    <location>
        <begin position="6"/>
        <end position="120"/>
    </location>
</feature>
<evidence type="ECO:0000259" key="1">
    <source>
        <dbReference type="Pfam" id="PF13529"/>
    </source>
</evidence>